<dbReference type="GO" id="GO:0006508">
    <property type="term" value="P:proteolysis"/>
    <property type="evidence" value="ECO:0007669"/>
    <property type="project" value="InterPro"/>
</dbReference>
<dbReference type="EMBL" id="KI913987">
    <property type="protein sequence ID" value="ETV93994.1"/>
    <property type="molecule type" value="Genomic_DNA"/>
</dbReference>
<evidence type="ECO:0000256" key="1">
    <source>
        <dbReference type="ARBA" id="ARBA00022723"/>
    </source>
</evidence>
<dbReference type="SMART" id="SM00382">
    <property type="entry name" value="AAA"/>
    <property type="match status" value="1"/>
</dbReference>
<dbReference type="RefSeq" id="XP_008877201.1">
    <property type="nucleotide sequence ID" value="XM_008878979.1"/>
</dbReference>
<dbReference type="InterPro" id="IPR020568">
    <property type="entry name" value="Ribosomal_Su5_D2-typ_SF"/>
</dbReference>
<dbReference type="Pfam" id="PF05362">
    <property type="entry name" value="Lon_C"/>
    <property type="match status" value="1"/>
</dbReference>
<dbReference type="GO" id="GO:0005524">
    <property type="term" value="F:ATP binding"/>
    <property type="evidence" value="ECO:0007669"/>
    <property type="project" value="InterPro"/>
</dbReference>
<dbReference type="GO" id="GO:0004176">
    <property type="term" value="F:ATP-dependent peptidase activity"/>
    <property type="evidence" value="ECO:0007669"/>
    <property type="project" value="InterPro"/>
</dbReference>
<gene>
    <name evidence="4" type="ORF">H310_12054</name>
</gene>
<dbReference type="VEuPathDB" id="FungiDB:H310_12054"/>
<dbReference type="InterPro" id="IPR008269">
    <property type="entry name" value="Lon_proteolytic"/>
</dbReference>
<keyword evidence="1" id="KW-0479">Metal-binding</keyword>
<dbReference type="GO" id="GO:0004252">
    <property type="term" value="F:serine-type endopeptidase activity"/>
    <property type="evidence" value="ECO:0007669"/>
    <property type="project" value="InterPro"/>
</dbReference>
<evidence type="ECO:0000256" key="2">
    <source>
        <dbReference type="SAM" id="MobiDB-lite"/>
    </source>
</evidence>
<proteinExistence type="predicted"/>
<evidence type="ECO:0000259" key="3">
    <source>
        <dbReference type="PROSITE" id="PS50162"/>
    </source>
</evidence>
<dbReference type="GO" id="GO:0140664">
    <property type="term" value="F:ATP-dependent DNA damage sensor activity"/>
    <property type="evidence" value="ECO:0007669"/>
    <property type="project" value="InterPro"/>
</dbReference>
<dbReference type="SUPFAM" id="SSF52540">
    <property type="entry name" value="P-loop containing nucleoside triphosphate hydrolases"/>
    <property type="match status" value="1"/>
</dbReference>
<dbReference type="STRING" id="157072.A0A024TJ45"/>
<dbReference type="Gene3D" id="3.30.230.10">
    <property type="match status" value="1"/>
</dbReference>
<dbReference type="AlphaFoldDB" id="A0A024TJ45"/>
<feature type="region of interest" description="Disordered" evidence="2">
    <location>
        <begin position="269"/>
        <end position="373"/>
    </location>
</feature>
<dbReference type="InterPro" id="IPR003593">
    <property type="entry name" value="AAA+_ATPase"/>
</dbReference>
<feature type="compositionally biased region" description="Basic residues" evidence="2">
    <location>
        <begin position="284"/>
        <end position="294"/>
    </location>
</feature>
<reference evidence="4" key="1">
    <citation type="submission" date="2013-12" db="EMBL/GenBank/DDBJ databases">
        <title>The Genome Sequence of Aphanomyces invadans NJM9701.</title>
        <authorList>
            <consortium name="The Broad Institute Genomics Platform"/>
            <person name="Russ C."/>
            <person name="Tyler B."/>
            <person name="van West P."/>
            <person name="Dieguez-Uribeondo J."/>
            <person name="Young S.K."/>
            <person name="Zeng Q."/>
            <person name="Gargeya S."/>
            <person name="Fitzgerald M."/>
            <person name="Abouelleil A."/>
            <person name="Alvarado L."/>
            <person name="Chapman S.B."/>
            <person name="Gainer-Dewar J."/>
            <person name="Goldberg J."/>
            <person name="Griggs A."/>
            <person name="Gujja S."/>
            <person name="Hansen M."/>
            <person name="Howarth C."/>
            <person name="Imamovic A."/>
            <person name="Ireland A."/>
            <person name="Larimer J."/>
            <person name="McCowan C."/>
            <person name="Murphy C."/>
            <person name="Pearson M."/>
            <person name="Poon T.W."/>
            <person name="Priest M."/>
            <person name="Roberts A."/>
            <person name="Saif S."/>
            <person name="Shea T."/>
            <person name="Sykes S."/>
            <person name="Wortman J."/>
            <person name="Nusbaum C."/>
            <person name="Birren B."/>
        </authorList>
    </citation>
    <scope>NUCLEOTIDE SEQUENCE [LARGE SCALE GENOMIC DNA]</scope>
    <source>
        <strain evidence="4">NJM9701</strain>
    </source>
</reference>
<accession>A0A024TJ45</accession>
<evidence type="ECO:0000313" key="4">
    <source>
        <dbReference type="EMBL" id="ETV93994.1"/>
    </source>
</evidence>
<dbReference type="GeneID" id="20089104"/>
<dbReference type="GO" id="GO:0046872">
    <property type="term" value="F:metal ion binding"/>
    <property type="evidence" value="ECO:0007669"/>
    <property type="project" value="UniProtKB-KW"/>
</dbReference>
<sequence>MITISTTTTTCFIKFAMLRSAMRHQLRRRHLGPGVAGGRGLASVPKTSYSCSECGHRHSKWQGQCDNCHGWNHLQEVSNLPRRGGGKAAPRDWIQQSQSKPIRLNDVSLSQNVHRIKLADAEINWVLGGGIVPGSLTLIAGPPGVGKSTLSLQIAHMMANATQANNGAVLYVSGEESVGQVKMRADRLAHASPNLYLASETNIESIVGMVQSWDKATPCAGVMVDSIQTMYSAEINSTAGNVSQVKECTLQLLRLCKVDGVLSREAALKSRHGVGSGHPDDHHRSHHEKRRHCRPQSSRAHCGHRRSAGRRSAQSESFSPVYEKPVWNDKRGRGLVDDGCGARPAQKPLASVPKPKYQSTHHTVASSMAKTTRRVGSGPMVGVAVTIVVEGTRPIPVEIQTLSSRSFDDHRTTCTCHGVSYDKLQLIFAVLDARANVSFRSHTAFVNIAQGYFLDEPCADLALAVALASSATKRPVVPNAVFFGELALSGMLRPAVMLEPRLAAASKIGVETCVIPRVTCAEGKKVVDKYRSLVNIRQVDTLVEALAFGLLK</sequence>
<dbReference type="GO" id="GO:0003677">
    <property type="term" value="F:DNA binding"/>
    <property type="evidence" value="ECO:0007669"/>
    <property type="project" value="InterPro"/>
</dbReference>
<feature type="domain" description="RecA family profile 1" evidence="3">
    <location>
        <begin position="112"/>
        <end position="273"/>
    </location>
</feature>
<dbReference type="PANTHER" id="PTHR32472">
    <property type="entry name" value="DNA REPAIR PROTEIN RADA"/>
    <property type="match status" value="1"/>
</dbReference>
<feature type="compositionally biased region" description="Basic and acidic residues" evidence="2">
    <location>
        <begin position="326"/>
        <end position="336"/>
    </location>
</feature>
<dbReference type="PRINTS" id="PR01874">
    <property type="entry name" value="DNAREPAIRADA"/>
</dbReference>
<feature type="compositionally biased region" description="Polar residues" evidence="2">
    <location>
        <begin position="357"/>
        <end position="370"/>
    </location>
</feature>
<dbReference type="InterPro" id="IPR041166">
    <property type="entry name" value="Rubredoxin_2"/>
</dbReference>
<dbReference type="eggNOG" id="ENOG502QQ01">
    <property type="taxonomic scope" value="Eukaryota"/>
</dbReference>
<dbReference type="Pfam" id="PF13481">
    <property type="entry name" value="AAA_25"/>
    <property type="match status" value="1"/>
</dbReference>
<protein>
    <recommendedName>
        <fullName evidence="3">RecA family profile 1 domain-containing protein</fullName>
    </recommendedName>
</protein>
<dbReference type="Pfam" id="PF18073">
    <property type="entry name" value="Zn_ribbon_LapB"/>
    <property type="match status" value="1"/>
</dbReference>
<dbReference type="InterPro" id="IPR014721">
    <property type="entry name" value="Ribsml_uS5_D2-typ_fold_subgr"/>
</dbReference>
<dbReference type="PANTHER" id="PTHR32472:SF10">
    <property type="entry name" value="DNA REPAIR PROTEIN RADA-LIKE PROTEIN"/>
    <property type="match status" value="1"/>
</dbReference>
<dbReference type="InterPro" id="IPR027417">
    <property type="entry name" value="P-loop_NTPase"/>
</dbReference>
<dbReference type="InterPro" id="IPR020588">
    <property type="entry name" value="RecA_ATP-bd"/>
</dbReference>
<dbReference type="OrthoDB" id="41505at2759"/>
<dbReference type="GO" id="GO:0000725">
    <property type="term" value="P:recombinational repair"/>
    <property type="evidence" value="ECO:0007669"/>
    <property type="project" value="TreeGrafter"/>
</dbReference>
<dbReference type="Gene3D" id="3.40.50.300">
    <property type="entry name" value="P-loop containing nucleotide triphosphate hydrolases"/>
    <property type="match status" value="1"/>
</dbReference>
<dbReference type="PROSITE" id="PS50162">
    <property type="entry name" value="RECA_2"/>
    <property type="match status" value="1"/>
</dbReference>
<organism evidence="4">
    <name type="scientific">Aphanomyces invadans</name>
    <dbReference type="NCBI Taxonomy" id="157072"/>
    <lineage>
        <taxon>Eukaryota</taxon>
        <taxon>Sar</taxon>
        <taxon>Stramenopiles</taxon>
        <taxon>Oomycota</taxon>
        <taxon>Saprolegniomycetes</taxon>
        <taxon>Saprolegniales</taxon>
        <taxon>Verrucalvaceae</taxon>
        <taxon>Aphanomyces</taxon>
    </lineage>
</organism>
<dbReference type="SUPFAM" id="SSF54211">
    <property type="entry name" value="Ribosomal protein S5 domain 2-like"/>
    <property type="match status" value="1"/>
</dbReference>
<name>A0A024TJ45_9STRA</name>